<dbReference type="EMBL" id="JBHMAS010000049">
    <property type="protein sequence ID" value="MFB9781586.1"/>
    <property type="molecule type" value="Genomic_DNA"/>
</dbReference>
<comment type="caution">
    <text evidence="7">The sequence shown here is derived from an EMBL/GenBank/DDBJ whole genome shotgun (WGS) entry which is preliminary data.</text>
</comment>
<protein>
    <submittedName>
        <fullName evidence="7">C-terminal binding protein</fullName>
    </submittedName>
</protein>
<dbReference type="CDD" id="cd05299">
    <property type="entry name" value="CtBP_dh"/>
    <property type="match status" value="1"/>
</dbReference>
<dbReference type="RefSeq" id="WP_296552610.1">
    <property type="nucleotide sequence ID" value="NZ_JBHMAS010000049.1"/>
</dbReference>
<keyword evidence="8" id="KW-1185">Reference proteome</keyword>
<evidence type="ECO:0000256" key="4">
    <source>
        <dbReference type="RuleBase" id="RU003719"/>
    </source>
</evidence>
<dbReference type="Pfam" id="PF02826">
    <property type="entry name" value="2-Hacid_dh_C"/>
    <property type="match status" value="1"/>
</dbReference>
<sequence length="314" mass="32075">MTDRIVVLDDFIDLGTLRETLGAAGIDVGVEFSSEIPSGAGIIALLVGPETVGLDAHHLDSLPDLRLLAATSAGFDHLPVGAAHDRGVAVTRAVDYCTEEVADHALASILSLLRSIGPLDAAVHQGRWSVVEYPPRRIAGTVLGLYGFGLIAQALASRAAALGMTVLAAGRSLSAGAPGVEVVEWDELLRRSDVLSVHVPLTAETAGIVDAQALASMKPGSFLVNVSRGGLVDHEALGSALRSGRLAGAAVDVLPTEPPTADDPILQIPNLTITPHAAWYSSAVSGTLARQSALNVVAVLTGKSPVGVVAAPGS</sequence>
<dbReference type="InterPro" id="IPR043322">
    <property type="entry name" value="CtBP"/>
</dbReference>
<dbReference type="PROSITE" id="PS00670">
    <property type="entry name" value="D_2_HYDROXYACID_DH_2"/>
    <property type="match status" value="1"/>
</dbReference>
<dbReference type="SUPFAM" id="SSF51735">
    <property type="entry name" value="NAD(P)-binding Rossmann-fold domains"/>
    <property type="match status" value="1"/>
</dbReference>
<name>A0ABV5XGJ9_9NOCA</name>
<evidence type="ECO:0000313" key="7">
    <source>
        <dbReference type="EMBL" id="MFB9781586.1"/>
    </source>
</evidence>
<feature type="domain" description="D-isomer specific 2-hydroxyacid dehydrogenase NAD-binding" evidence="6">
    <location>
        <begin position="107"/>
        <end position="278"/>
    </location>
</feature>
<dbReference type="Gene3D" id="3.40.50.720">
    <property type="entry name" value="NAD(P)-binding Rossmann-like Domain"/>
    <property type="match status" value="2"/>
</dbReference>
<dbReference type="InterPro" id="IPR029753">
    <property type="entry name" value="D-isomer_DH_CS"/>
</dbReference>
<dbReference type="InterPro" id="IPR050418">
    <property type="entry name" value="D-iso_2-hydroxyacid_DH_PdxB"/>
</dbReference>
<dbReference type="PANTHER" id="PTHR43761">
    <property type="entry name" value="D-ISOMER SPECIFIC 2-HYDROXYACID DEHYDROGENASE FAMILY PROTEIN (AFU_ORTHOLOGUE AFUA_1G13630)"/>
    <property type="match status" value="1"/>
</dbReference>
<organism evidence="7 8">
    <name type="scientific">Rhodococcus baikonurensis</name>
    <dbReference type="NCBI Taxonomy" id="172041"/>
    <lineage>
        <taxon>Bacteria</taxon>
        <taxon>Bacillati</taxon>
        <taxon>Actinomycetota</taxon>
        <taxon>Actinomycetes</taxon>
        <taxon>Mycobacteriales</taxon>
        <taxon>Nocardiaceae</taxon>
        <taxon>Rhodococcus</taxon>
        <taxon>Rhodococcus erythropolis group</taxon>
    </lineage>
</organism>
<reference evidence="7 8" key="1">
    <citation type="submission" date="2024-09" db="EMBL/GenBank/DDBJ databases">
        <authorList>
            <person name="Sun Q."/>
            <person name="Mori K."/>
        </authorList>
    </citation>
    <scope>NUCLEOTIDE SEQUENCE [LARGE SCALE GENOMIC DNA]</scope>
    <source>
        <strain evidence="7 8">JCM 11411</strain>
    </source>
</reference>
<gene>
    <name evidence="7" type="ORF">ACFFQ6_17990</name>
</gene>
<dbReference type="InterPro" id="IPR036291">
    <property type="entry name" value="NAD(P)-bd_dom_sf"/>
</dbReference>
<comment type="similarity">
    <text evidence="1 4">Belongs to the D-isomer specific 2-hydroxyacid dehydrogenase family.</text>
</comment>
<dbReference type="Proteomes" id="UP001589587">
    <property type="component" value="Unassembled WGS sequence"/>
</dbReference>
<feature type="domain" description="D-isomer specific 2-hydroxyacid dehydrogenase catalytic" evidence="5">
    <location>
        <begin position="44"/>
        <end position="309"/>
    </location>
</feature>
<dbReference type="PANTHER" id="PTHR43761:SF1">
    <property type="entry name" value="D-ISOMER SPECIFIC 2-HYDROXYACID DEHYDROGENASE CATALYTIC DOMAIN-CONTAINING PROTEIN-RELATED"/>
    <property type="match status" value="1"/>
</dbReference>
<keyword evidence="3" id="KW-0520">NAD</keyword>
<evidence type="ECO:0000259" key="5">
    <source>
        <dbReference type="Pfam" id="PF00389"/>
    </source>
</evidence>
<keyword evidence="2 4" id="KW-0560">Oxidoreductase</keyword>
<dbReference type="InterPro" id="IPR006140">
    <property type="entry name" value="D-isomer_DH_NAD-bd"/>
</dbReference>
<proteinExistence type="inferred from homology"/>
<evidence type="ECO:0000256" key="2">
    <source>
        <dbReference type="ARBA" id="ARBA00023002"/>
    </source>
</evidence>
<accession>A0ABV5XGJ9</accession>
<dbReference type="Pfam" id="PF00389">
    <property type="entry name" value="2-Hacid_dh"/>
    <property type="match status" value="1"/>
</dbReference>
<dbReference type="InterPro" id="IPR006139">
    <property type="entry name" value="D-isomer_2_OHA_DH_cat_dom"/>
</dbReference>
<evidence type="ECO:0000259" key="6">
    <source>
        <dbReference type="Pfam" id="PF02826"/>
    </source>
</evidence>
<evidence type="ECO:0000313" key="8">
    <source>
        <dbReference type="Proteomes" id="UP001589587"/>
    </source>
</evidence>
<dbReference type="PROSITE" id="PS00671">
    <property type="entry name" value="D_2_HYDROXYACID_DH_3"/>
    <property type="match status" value="1"/>
</dbReference>
<evidence type="ECO:0000256" key="1">
    <source>
        <dbReference type="ARBA" id="ARBA00005854"/>
    </source>
</evidence>
<evidence type="ECO:0000256" key="3">
    <source>
        <dbReference type="ARBA" id="ARBA00023027"/>
    </source>
</evidence>
<dbReference type="SUPFAM" id="SSF52283">
    <property type="entry name" value="Formate/glycerate dehydrogenase catalytic domain-like"/>
    <property type="match status" value="1"/>
</dbReference>